<protein>
    <submittedName>
        <fullName evidence="1">Uncharacterized protein</fullName>
    </submittedName>
</protein>
<evidence type="ECO:0000313" key="2">
    <source>
        <dbReference type="Proteomes" id="UP000196218"/>
    </source>
</evidence>
<dbReference type="Proteomes" id="UP000196218">
    <property type="component" value="Unassembled WGS sequence"/>
</dbReference>
<sequence length="192" mass="20266">MTNEAGEVVSLRWTTGASAADGTWPLAARALETGGAVALALHGGDARLPRRDADTLQRYLAFMAGMPVLRGEAGRGAGDVPALRIPRGARGRAIVEHARRVAAAGHDVLVCIVARCDGENDLCDTFGALHAVPLRTVWLYDACDPAGDVAWTQALHRRCSHSLSGVVAAGGFEVALRSCSHFIHGTRGRYEC</sequence>
<evidence type="ECO:0000313" key="1">
    <source>
        <dbReference type="EMBL" id="SAJ98050.1"/>
    </source>
</evidence>
<dbReference type="AlphaFoldDB" id="A0ABD7L892"/>
<name>A0ABD7L892_9BURK</name>
<dbReference type="EMBL" id="FKJW01000005">
    <property type="protein sequence ID" value="SAJ98050.1"/>
    <property type="molecule type" value="Genomic_DNA"/>
</dbReference>
<comment type="caution">
    <text evidence="1">The sequence shown here is derived from an EMBL/GenBank/DDBJ whole genome shotgun (WGS) entry which is preliminary data.</text>
</comment>
<gene>
    <name evidence="1" type="ORF">UA18_03750</name>
</gene>
<organism evidence="1 2">
    <name type="scientific">Burkholderia multivorans</name>
    <dbReference type="NCBI Taxonomy" id="87883"/>
    <lineage>
        <taxon>Bacteria</taxon>
        <taxon>Pseudomonadati</taxon>
        <taxon>Pseudomonadota</taxon>
        <taxon>Betaproteobacteria</taxon>
        <taxon>Burkholderiales</taxon>
        <taxon>Burkholderiaceae</taxon>
        <taxon>Burkholderia</taxon>
        <taxon>Burkholderia cepacia complex</taxon>
    </lineage>
</organism>
<dbReference type="RefSeq" id="WP_170935313.1">
    <property type="nucleotide sequence ID" value="NZ_CADFGW010000009.1"/>
</dbReference>
<accession>A0ABD7L892</accession>
<reference evidence="1 2" key="1">
    <citation type="submission" date="2016-04" db="EMBL/GenBank/DDBJ databases">
        <authorList>
            <person name="Peeters C."/>
        </authorList>
    </citation>
    <scope>NUCLEOTIDE SEQUENCE [LARGE SCALE GENOMIC DNA]</scope>
    <source>
        <strain evidence="1">LMG 29311</strain>
    </source>
</reference>
<proteinExistence type="predicted"/>